<evidence type="ECO:0000259" key="11">
    <source>
        <dbReference type="Pfam" id="PF16192"/>
    </source>
</evidence>
<dbReference type="EC" id="2.4.1.109" evidence="9"/>
<evidence type="ECO:0000256" key="7">
    <source>
        <dbReference type="ARBA" id="ARBA00022989"/>
    </source>
</evidence>
<dbReference type="UniPathway" id="UPA00378"/>
<comment type="similarity">
    <text evidence="3 9">Belongs to the glycosyltransferase 39 family.</text>
</comment>
<dbReference type="VEuPathDB" id="FungiDB:HGUI_02011"/>
<organism evidence="12 13">
    <name type="scientific">Hanseniaspora guilliermondii</name>
    <dbReference type="NCBI Taxonomy" id="56406"/>
    <lineage>
        <taxon>Eukaryota</taxon>
        <taxon>Fungi</taxon>
        <taxon>Dikarya</taxon>
        <taxon>Ascomycota</taxon>
        <taxon>Saccharomycotina</taxon>
        <taxon>Saccharomycetes</taxon>
        <taxon>Saccharomycodales</taxon>
        <taxon>Saccharomycodaceae</taxon>
        <taxon>Hanseniaspora</taxon>
    </lineage>
</organism>
<protein>
    <recommendedName>
        <fullName evidence="9">Dolichyl-phosphate-mannose--protein mannosyltransferase</fullName>
        <ecNumber evidence="9">2.4.1.109</ecNumber>
    </recommendedName>
</protein>
<evidence type="ECO:0000313" key="12">
    <source>
        <dbReference type="EMBL" id="SGZ39811.1"/>
    </source>
</evidence>
<dbReference type="Pfam" id="PF02366">
    <property type="entry name" value="PMT"/>
    <property type="match status" value="1"/>
</dbReference>
<feature type="transmembrane region" description="Helical" evidence="9">
    <location>
        <begin position="273"/>
        <end position="292"/>
    </location>
</feature>
<keyword evidence="7 9" id="KW-1133">Transmembrane helix</keyword>
<feature type="transmembrane region" description="Helical" evidence="9">
    <location>
        <begin position="711"/>
        <end position="731"/>
    </location>
</feature>
<dbReference type="GO" id="GO:0097586">
    <property type="term" value="C:dolichyl-phosphate-mannose-protein mannosyltransferase Pmt4p homodimer complex"/>
    <property type="evidence" value="ECO:0007669"/>
    <property type="project" value="EnsemblFungi"/>
</dbReference>
<dbReference type="SUPFAM" id="SSF82109">
    <property type="entry name" value="MIR domain"/>
    <property type="match status" value="1"/>
</dbReference>
<comment type="catalytic activity">
    <reaction evidence="9">
        <text>a di-trans,poly-cis-dolichyl beta-D-mannosyl phosphate + L-threonyl-[protein] = 3-O-(alpha-D-mannosyl)-L-threonyl-[protein] + a di-trans,poly-cis-dolichyl phosphate + H(+)</text>
        <dbReference type="Rhea" id="RHEA:53396"/>
        <dbReference type="Rhea" id="RHEA-COMP:11060"/>
        <dbReference type="Rhea" id="RHEA-COMP:13547"/>
        <dbReference type="Rhea" id="RHEA-COMP:19498"/>
        <dbReference type="Rhea" id="RHEA-COMP:19501"/>
        <dbReference type="ChEBI" id="CHEBI:15378"/>
        <dbReference type="ChEBI" id="CHEBI:30013"/>
        <dbReference type="ChEBI" id="CHEBI:57683"/>
        <dbReference type="ChEBI" id="CHEBI:58211"/>
        <dbReference type="ChEBI" id="CHEBI:137323"/>
        <dbReference type="EC" id="2.4.1.109"/>
    </reaction>
</comment>
<accession>A0A1L0B464</accession>
<evidence type="ECO:0000256" key="2">
    <source>
        <dbReference type="ARBA" id="ARBA00004922"/>
    </source>
</evidence>
<dbReference type="Gene3D" id="2.80.10.50">
    <property type="match status" value="1"/>
</dbReference>
<gene>
    <name evidence="12" type="ORF">HGUI_02011</name>
</gene>
<dbReference type="OrthoDB" id="292747at2759"/>
<evidence type="ECO:0000256" key="3">
    <source>
        <dbReference type="ARBA" id="ARBA00007222"/>
    </source>
</evidence>
<sequence length="762" mass="89241">MISEKNKKEHTSLNTKDKEYNATYNYLGTKSILFSSTKHNQSLYTLFHYVVLILATLTRMVYLHKPSEVIFDEVHFGKFASHYLEREYYFDLHPPMGKICTAFIGYLVGYKGGFKFDNIGVSYPSGVPFLMYRLFNCLLGIGICSFVFKILKQLNMKPITCLLGALMVVFDNSHVVESRLILLDSQMNFWIVVSIYAFIRFYKIQLDVRKHFSWSWYLWLNLTGLFLSFVISIKYVGLFTFAMVGIAVAFNLWQLLDKNAEISDKNLLKHLLLRVQALIICPFVYYLFWFWLHFQILNKSGPGDEFMSPEFQQTLADSPLVEESRGINYFDIVNLKVSDLNCYMYSNGNLRYPIEYEDGRISSGGQQVSCTTNHYNDDNYWFQIIPIETGINSNHGVGIGATVKLLHVKTNSFLRSHDVASSLTPTNEEVTTLPIEQLNDENIEYTFFRLEFVSGKPIDPNHPQMMTKYNKFKLIHQKTNVALKAHLDPLLPEWAWNHYEINGNKKINENMAQIWQFETIHNLPAYRDVPSTWKKQKTKMSFWAKYMELQKKMFASNNALSSEHPFASEPQDWPLSLSGVSYWNKDSERRQIYFIGNIVGWWIQVAFIIVYISLVVIDLIVVRRGYVLLPSKIRDYLYGSLMWLFLGWLCHYLPFFLMNRQRFLHHYHPAHLILCVFTAQFLEVGTMTKLMPDEDDEDADTDEQKNKKANIKLHLICLIIIVAIVWFFNYWRALTYGLETLSVSDTKEREWFDIKLQYTKET</sequence>
<comment type="pathway">
    <text evidence="2 9">Protein modification; protein glycosylation.</text>
</comment>
<dbReference type="Proteomes" id="UP000183365">
    <property type="component" value="Unassembled WGS sequence"/>
</dbReference>
<evidence type="ECO:0000256" key="5">
    <source>
        <dbReference type="ARBA" id="ARBA00022679"/>
    </source>
</evidence>
<feature type="domain" description="ArnT-like N-terminal" evidence="10">
    <location>
        <begin position="51"/>
        <end position="298"/>
    </location>
</feature>
<name>A0A1L0B464_9ASCO</name>
<comment type="subcellular location">
    <subcellularLocation>
        <location evidence="1">Endomembrane system</location>
        <topology evidence="1">Multi-pass membrane protein</topology>
    </subcellularLocation>
    <subcellularLocation>
        <location evidence="9">Endoplasmic reticulum membrane</location>
        <topology evidence="9">Multi-pass membrane protein</topology>
    </subcellularLocation>
</comment>
<dbReference type="GO" id="GO:0004169">
    <property type="term" value="F:dolichyl-phosphate-mannose-protein mannosyltransferase activity"/>
    <property type="evidence" value="ECO:0007669"/>
    <property type="project" value="UniProtKB-UniRule"/>
</dbReference>
<dbReference type="EMBL" id="FQNF01000031">
    <property type="protein sequence ID" value="SGZ39811.1"/>
    <property type="molecule type" value="Genomic_DNA"/>
</dbReference>
<evidence type="ECO:0000256" key="4">
    <source>
        <dbReference type="ARBA" id="ARBA00022676"/>
    </source>
</evidence>
<feature type="transmembrane region" description="Helical" evidence="9">
    <location>
        <begin position="43"/>
        <end position="62"/>
    </location>
</feature>
<dbReference type="GO" id="GO:0042802">
    <property type="term" value="F:identical protein binding"/>
    <property type="evidence" value="ECO:0007669"/>
    <property type="project" value="EnsemblFungi"/>
</dbReference>
<evidence type="ECO:0000259" key="10">
    <source>
        <dbReference type="Pfam" id="PF02366"/>
    </source>
</evidence>
<reference evidence="13" key="1">
    <citation type="submission" date="2016-11" db="EMBL/GenBank/DDBJ databases">
        <authorList>
            <person name="Guldener U."/>
        </authorList>
    </citation>
    <scope>NUCLEOTIDE SEQUENCE [LARGE SCALE GENOMIC DNA]</scope>
</reference>
<evidence type="ECO:0000256" key="9">
    <source>
        <dbReference type="RuleBase" id="RU367007"/>
    </source>
</evidence>
<dbReference type="InterPro" id="IPR003342">
    <property type="entry name" value="ArnT-like_N"/>
</dbReference>
<keyword evidence="8 9" id="KW-0472">Membrane</keyword>
<keyword evidence="9" id="KW-0256">Endoplasmic reticulum</keyword>
<keyword evidence="6 9" id="KW-0812">Transmembrane</keyword>
<dbReference type="InterPro" id="IPR032421">
    <property type="entry name" value="PMT_4TMC"/>
</dbReference>
<dbReference type="InterPro" id="IPR036300">
    <property type="entry name" value="MIR_dom_sf"/>
</dbReference>
<dbReference type="PANTHER" id="PTHR10050">
    <property type="entry name" value="DOLICHYL-PHOSPHATE-MANNOSE--PROTEIN MANNOSYLTRANSFERASE"/>
    <property type="match status" value="1"/>
</dbReference>
<evidence type="ECO:0000256" key="6">
    <source>
        <dbReference type="ARBA" id="ARBA00022692"/>
    </source>
</evidence>
<dbReference type="InterPro" id="IPR027005">
    <property type="entry name" value="PMT-like"/>
</dbReference>
<keyword evidence="4 9" id="KW-0328">Glycosyltransferase</keyword>
<keyword evidence="13" id="KW-1185">Reference proteome</keyword>
<dbReference type="Pfam" id="PF16192">
    <property type="entry name" value="PMT_4TMC"/>
    <property type="match status" value="1"/>
</dbReference>
<feature type="transmembrane region" description="Helical" evidence="9">
    <location>
        <begin position="130"/>
        <end position="151"/>
    </location>
</feature>
<dbReference type="PANTHER" id="PTHR10050:SF51">
    <property type="entry name" value="PROTEIN O-MANNOSYL-TRANSFERASE 1"/>
    <property type="match status" value="1"/>
</dbReference>
<comment type="function">
    <text evidence="9">Transfers mannose from Dol-P-mannose to Ser or Thr residues on proteins.</text>
</comment>
<feature type="transmembrane region" description="Helical" evidence="9">
    <location>
        <begin position="592"/>
        <end position="617"/>
    </location>
</feature>
<comment type="catalytic activity">
    <reaction evidence="9">
        <text>a di-trans,poly-cis-dolichyl beta-D-mannosyl phosphate + L-seryl-[protein] = 3-O-(alpha-D-mannosyl)-L-seryl-[protein] + a di-trans,poly-cis-dolichyl phosphate + H(+)</text>
        <dbReference type="Rhea" id="RHEA:17377"/>
        <dbReference type="Rhea" id="RHEA-COMP:9863"/>
        <dbReference type="Rhea" id="RHEA-COMP:13546"/>
        <dbReference type="Rhea" id="RHEA-COMP:19498"/>
        <dbReference type="Rhea" id="RHEA-COMP:19501"/>
        <dbReference type="ChEBI" id="CHEBI:15378"/>
        <dbReference type="ChEBI" id="CHEBI:29999"/>
        <dbReference type="ChEBI" id="CHEBI:57683"/>
        <dbReference type="ChEBI" id="CHEBI:58211"/>
        <dbReference type="ChEBI" id="CHEBI:137321"/>
        <dbReference type="EC" id="2.4.1.109"/>
    </reaction>
</comment>
<proteinExistence type="inferred from homology"/>
<feature type="domain" description="Protein O-mannosyl-transferase C-terminal four TM" evidence="11">
    <location>
        <begin position="542"/>
        <end position="753"/>
    </location>
</feature>
<feature type="transmembrane region" description="Helical" evidence="9">
    <location>
        <begin position="187"/>
        <end position="204"/>
    </location>
</feature>
<feature type="transmembrane region" description="Helical" evidence="9">
    <location>
        <begin position="225"/>
        <end position="253"/>
    </location>
</feature>
<evidence type="ECO:0000313" key="13">
    <source>
        <dbReference type="Proteomes" id="UP000183365"/>
    </source>
</evidence>
<feature type="transmembrane region" description="Helical" evidence="9">
    <location>
        <begin position="637"/>
        <end position="658"/>
    </location>
</feature>
<dbReference type="AlphaFoldDB" id="A0A1L0B464"/>
<keyword evidence="5 9" id="KW-0808">Transferase</keyword>
<evidence type="ECO:0000256" key="8">
    <source>
        <dbReference type="ARBA" id="ARBA00023136"/>
    </source>
</evidence>
<evidence type="ECO:0000256" key="1">
    <source>
        <dbReference type="ARBA" id="ARBA00004127"/>
    </source>
</evidence>
<dbReference type="GO" id="GO:1900101">
    <property type="term" value="P:regulation of endoplasmic reticulum unfolded protein response"/>
    <property type="evidence" value="ECO:0007669"/>
    <property type="project" value="EnsemblFungi"/>
</dbReference>